<dbReference type="Proteomes" id="UP000009882">
    <property type="component" value="Unassembled WGS sequence"/>
</dbReference>
<organism evidence="1 2">
    <name type="scientific">Penicillium digitatum (strain PHI26 / CECT 20796)</name>
    <name type="common">Green mold</name>
    <dbReference type="NCBI Taxonomy" id="1170229"/>
    <lineage>
        <taxon>Eukaryota</taxon>
        <taxon>Fungi</taxon>
        <taxon>Dikarya</taxon>
        <taxon>Ascomycota</taxon>
        <taxon>Pezizomycotina</taxon>
        <taxon>Eurotiomycetes</taxon>
        <taxon>Eurotiomycetidae</taxon>
        <taxon>Eurotiales</taxon>
        <taxon>Aspergillaceae</taxon>
        <taxon>Penicillium</taxon>
    </lineage>
</organism>
<keyword evidence="2" id="KW-1185">Reference proteome</keyword>
<dbReference type="EMBL" id="AKCT01000207">
    <property type="protein sequence ID" value="EKV11311.1"/>
    <property type="molecule type" value="Genomic_DNA"/>
</dbReference>
<dbReference type="InParanoid" id="K9GDH3"/>
<accession>K9GDH3</accession>
<sequence length="53" mass="6457">MPKKFSYNLYIMSDVLRDIKLKCLNWQTKSNLAVWLSLFFFFARYGYSNQLPR</sequence>
<dbReference type="AlphaFoldDB" id="K9GDH3"/>
<protein>
    <submittedName>
        <fullName evidence="1">Uncharacterized protein</fullName>
    </submittedName>
</protein>
<evidence type="ECO:0000313" key="2">
    <source>
        <dbReference type="Proteomes" id="UP000009882"/>
    </source>
</evidence>
<gene>
    <name evidence="1" type="ORF">PDIG_51480</name>
</gene>
<dbReference type="HOGENOM" id="CLU_214034_0_0_1"/>
<reference evidence="2" key="1">
    <citation type="journal article" date="2012" name="BMC Genomics">
        <title>Genome sequence of the necrotrophic fungus Penicillium digitatum, the main postharvest pathogen of citrus.</title>
        <authorList>
            <person name="Marcet-Houben M."/>
            <person name="Ballester A.-R."/>
            <person name="de la Fuente B."/>
            <person name="Harries E."/>
            <person name="Marcos J.F."/>
            <person name="Gonzalez-Candelas L."/>
            <person name="Gabaldon T."/>
        </authorList>
    </citation>
    <scope>NUCLEOTIDE SEQUENCE [LARGE SCALE GENOMIC DNA]</scope>
    <source>
        <strain evidence="2">PHI26 / CECT 20796</strain>
    </source>
</reference>
<comment type="caution">
    <text evidence="1">The sequence shown here is derived from an EMBL/GenBank/DDBJ whole genome shotgun (WGS) entry which is preliminary data.</text>
</comment>
<evidence type="ECO:0000313" key="1">
    <source>
        <dbReference type="EMBL" id="EKV11311.1"/>
    </source>
</evidence>
<proteinExistence type="predicted"/>
<name>K9GDH3_PEND2</name>